<dbReference type="GO" id="GO:0004519">
    <property type="term" value="F:endonuclease activity"/>
    <property type="evidence" value="ECO:0007669"/>
    <property type="project" value="InterPro"/>
</dbReference>
<sequence length="266" mass="31037">KYKCKSLGLRKEGKFCKFSHDEVSKFKNNQEFNSRITGHLLGDGSLNTDISFTLRNTKKDYIIDLQSFFNSITRRENKIITIPSYITSISNIATKCKESYSCTFTCSSIFRPLKELWYKNKKTVPKSLNLTPLICNRWYCDDGSLYINQKKGILRIILYTDSFALSDVEFLILSLTNSIGIHPTKKIRTERDEQYVIVISGQDVLSFLDYIKACPVPSFLYKWDLKSYKKYSINCHSCNQIFEYGGFVSYRKFCNNCKRLKRTKEN</sequence>
<evidence type="ECO:0000259" key="1">
    <source>
        <dbReference type="Pfam" id="PF03161"/>
    </source>
</evidence>
<comment type="caution">
    <text evidence="2">The sequence shown here is derived from an EMBL/GenBank/DDBJ whole genome shotgun (WGS) entry which is preliminary data.</text>
</comment>
<gene>
    <name evidence="2" type="ORF">LCGC14_2220900</name>
</gene>
<dbReference type="Gene3D" id="3.10.28.10">
    <property type="entry name" value="Homing endonucleases"/>
    <property type="match status" value="2"/>
</dbReference>
<dbReference type="Pfam" id="PF03161">
    <property type="entry name" value="LAGLIDADG_2"/>
    <property type="match status" value="1"/>
</dbReference>
<feature type="domain" description="Homing endonuclease LAGLIDADG" evidence="1">
    <location>
        <begin position="36"/>
        <end position="206"/>
    </location>
</feature>
<dbReference type="SUPFAM" id="SSF55608">
    <property type="entry name" value="Homing endonucleases"/>
    <property type="match status" value="1"/>
</dbReference>
<organism evidence="2">
    <name type="scientific">marine sediment metagenome</name>
    <dbReference type="NCBI Taxonomy" id="412755"/>
    <lineage>
        <taxon>unclassified sequences</taxon>
        <taxon>metagenomes</taxon>
        <taxon>ecological metagenomes</taxon>
    </lineage>
</organism>
<dbReference type="InterPro" id="IPR027434">
    <property type="entry name" value="Homing_endonucl"/>
</dbReference>
<reference evidence="2" key="1">
    <citation type="journal article" date="2015" name="Nature">
        <title>Complex archaea that bridge the gap between prokaryotes and eukaryotes.</title>
        <authorList>
            <person name="Spang A."/>
            <person name="Saw J.H."/>
            <person name="Jorgensen S.L."/>
            <person name="Zaremba-Niedzwiedzka K."/>
            <person name="Martijn J."/>
            <person name="Lind A.E."/>
            <person name="van Eijk R."/>
            <person name="Schleper C."/>
            <person name="Guy L."/>
            <person name="Ettema T.J."/>
        </authorList>
    </citation>
    <scope>NUCLEOTIDE SEQUENCE</scope>
</reference>
<protein>
    <recommendedName>
        <fullName evidence="1">Homing endonuclease LAGLIDADG domain-containing protein</fullName>
    </recommendedName>
</protein>
<dbReference type="AlphaFoldDB" id="A0A0F9G6K5"/>
<feature type="non-terminal residue" evidence="2">
    <location>
        <position position="1"/>
    </location>
</feature>
<dbReference type="EMBL" id="LAZR01029669">
    <property type="protein sequence ID" value="KKL58882.1"/>
    <property type="molecule type" value="Genomic_DNA"/>
</dbReference>
<name>A0A0F9G6K5_9ZZZZ</name>
<evidence type="ECO:0000313" key="2">
    <source>
        <dbReference type="EMBL" id="KKL58882.1"/>
    </source>
</evidence>
<accession>A0A0F9G6K5</accession>
<dbReference type="InterPro" id="IPR004860">
    <property type="entry name" value="LAGLIDADG_dom"/>
</dbReference>
<proteinExistence type="predicted"/>